<dbReference type="RefSeq" id="WP_341428851.1">
    <property type="nucleotide sequence ID" value="NZ_JBBUTG010000028.1"/>
</dbReference>
<comment type="caution">
    <text evidence="1">The sequence shown here is derived from an EMBL/GenBank/DDBJ whole genome shotgun (WGS) entry which is preliminary data.</text>
</comment>
<accession>A0ABU9BZ88</accession>
<name>A0ABU9BZ88_9BURK</name>
<dbReference type="Proteomes" id="UP001371218">
    <property type="component" value="Unassembled WGS sequence"/>
</dbReference>
<evidence type="ECO:0008006" key="3">
    <source>
        <dbReference type="Google" id="ProtNLM"/>
    </source>
</evidence>
<gene>
    <name evidence="1" type="ORF">AACH06_26650</name>
</gene>
<keyword evidence="2" id="KW-1185">Reference proteome</keyword>
<proteinExistence type="predicted"/>
<dbReference type="InterPro" id="IPR024447">
    <property type="entry name" value="YXWGXW_rpt"/>
</dbReference>
<dbReference type="EMBL" id="JBBUTG010000028">
    <property type="protein sequence ID" value="MEK8034424.1"/>
    <property type="molecule type" value="Genomic_DNA"/>
</dbReference>
<evidence type="ECO:0000313" key="1">
    <source>
        <dbReference type="EMBL" id="MEK8034424.1"/>
    </source>
</evidence>
<sequence>MGHIESLGRRRSATAGLAMAAALTVAFSTGCAVQTRVRPVPVVSTTAVYEYPAGPMPAPIVESPPAAPEPTGWSWVPGHWVWLGHRWHWQHGHWVHEAVNPMPPLVDENPGPPPSAAHVWIRGHWRWGGHGWVWASGTWVLR</sequence>
<dbReference type="Pfam" id="PF12779">
    <property type="entry name" value="WXXGXW"/>
    <property type="match status" value="2"/>
</dbReference>
<protein>
    <recommendedName>
        <fullName evidence="3">YXWGXW repeat-containing protein</fullName>
    </recommendedName>
</protein>
<organism evidence="1 2">
    <name type="scientific">Ideonella lacteola</name>
    <dbReference type="NCBI Taxonomy" id="2984193"/>
    <lineage>
        <taxon>Bacteria</taxon>
        <taxon>Pseudomonadati</taxon>
        <taxon>Pseudomonadota</taxon>
        <taxon>Betaproteobacteria</taxon>
        <taxon>Burkholderiales</taxon>
        <taxon>Sphaerotilaceae</taxon>
        <taxon>Ideonella</taxon>
    </lineage>
</organism>
<evidence type="ECO:0000313" key="2">
    <source>
        <dbReference type="Proteomes" id="UP001371218"/>
    </source>
</evidence>
<reference evidence="1 2" key="1">
    <citation type="submission" date="2024-04" db="EMBL/GenBank/DDBJ databases">
        <title>Novel species of the genus Ideonella isolated from streams.</title>
        <authorList>
            <person name="Lu H."/>
        </authorList>
    </citation>
    <scope>NUCLEOTIDE SEQUENCE [LARGE SCALE GENOMIC DNA]</scope>
    <source>
        <strain evidence="1 2">DXS29W</strain>
    </source>
</reference>